<dbReference type="PROSITE" id="PS00108">
    <property type="entry name" value="PROTEIN_KINASE_ST"/>
    <property type="match status" value="1"/>
</dbReference>
<evidence type="ECO:0000313" key="8">
    <source>
        <dbReference type="EMBL" id="QUD88012.1"/>
    </source>
</evidence>
<evidence type="ECO:0000256" key="1">
    <source>
        <dbReference type="ARBA" id="ARBA00022679"/>
    </source>
</evidence>
<gene>
    <name evidence="8" type="ORF">KCG34_23750</name>
</gene>
<dbReference type="SUPFAM" id="SSF56112">
    <property type="entry name" value="Protein kinase-like (PK-like)"/>
    <property type="match status" value="1"/>
</dbReference>
<dbReference type="KEGG" id="caul:KCG34_23750"/>
<evidence type="ECO:0000313" key="9">
    <source>
        <dbReference type="Proteomes" id="UP000676409"/>
    </source>
</evidence>
<feature type="region of interest" description="Disordered" evidence="6">
    <location>
        <begin position="1"/>
        <end position="34"/>
    </location>
</feature>
<reference evidence="8" key="1">
    <citation type="submission" date="2021-04" db="EMBL/GenBank/DDBJ databases">
        <title>The complete genome sequence of Caulobacter sp. S6.</title>
        <authorList>
            <person name="Tang Y."/>
            <person name="Ouyang W."/>
            <person name="Liu Q."/>
            <person name="Huang B."/>
            <person name="Guo Z."/>
            <person name="Lei P."/>
        </authorList>
    </citation>
    <scope>NUCLEOTIDE SEQUENCE</scope>
    <source>
        <strain evidence="8">S6</strain>
    </source>
</reference>
<name>A0A975FZY3_9CAUL</name>
<dbReference type="Pfam" id="PF00069">
    <property type="entry name" value="Pkinase"/>
    <property type="match status" value="1"/>
</dbReference>
<dbReference type="RefSeq" id="WP_211938063.1">
    <property type="nucleotide sequence ID" value="NZ_CP073078.1"/>
</dbReference>
<evidence type="ECO:0000256" key="5">
    <source>
        <dbReference type="PROSITE-ProRule" id="PRU10141"/>
    </source>
</evidence>
<evidence type="ECO:0000256" key="4">
    <source>
        <dbReference type="ARBA" id="ARBA00022840"/>
    </source>
</evidence>
<dbReference type="GO" id="GO:0005524">
    <property type="term" value="F:ATP binding"/>
    <property type="evidence" value="ECO:0007669"/>
    <property type="project" value="UniProtKB-UniRule"/>
</dbReference>
<evidence type="ECO:0000256" key="2">
    <source>
        <dbReference type="ARBA" id="ARBA00022741"/>
    </source>
</evidence>
<protein>
    <submittedName>
        <fullName evidence="8">Protein kinase</fullName>
    </submittedName>
</protein>
<feature type="domain" description="Protein kinase" evidence="7">
    <location>
        <begin position="117"/>
        <end position="388"/>
    </location>
</feature>
<dbReference type="AlphaFoldDB" id="A0A975FZY3"/>
<evidence type="ECO:0000256" key="6">
    <source>
        <dbReference type="SAM" id="MobiDB-lite"/>
    </source>
</evidence>
<keyword evidence="3 8" id="KW-0418">Kinase</keyword>
<feature type="binding site" evidence="5">
    <location>
        <position position="148"/>
    </location>
    <ligand>
        <name>ATP</name>
        <dbReference type="ChEBI" id="CHEBI:30616"/>
    </ligand>
</feature>
<dbReference type="Gene3D" id="1.10.510.10">
    <property type="entry name" value="Transferase(Phosphotransferase) domain 1"/>
    <property type="match status" value="1"/>
</dbReference>
<dbReference type="EMBL" id="CP073078">
    <property type="protein sequence ID" value="QUD88012.1"/>
    <property type="molecule type" value="Genomic_DNA"/>
</dbReference>
<dbReference type="InterPro" id="IPR017441">
    <property type="entry name" value="Protein_kinase_ATP_BS"/>
</dbReference>
<dbReference type="PROSITE" id="PS00107">
    <property type="entry name" value="PROTEIN_KINASE_ATP"/>
    <property type="match status" value="1"/>
</dbReference>
<dbReference type="CDD" id="cd14014">
    <property type="entry name" value="STKc_PknB_like"/>
    <property type="match status" value="1"/>
</dbReference>
<dbReference type="GO" id="GO:0004674">
    <property type="term" value="F:protein serine/threonine kinase activity"/>
    <property type="evidence" value="ECO:0007669"/>
    <property type="project" value="TreeGrafter"/>
</dbReference>
<dbReference type="Proteomes" id="UP000676409">
    <property type="component" value="Chromosome"/>
</dbReference>
<dbReference type="InterPro" id="IPR008271">
    <property type="entry name" value="Ser/Thr_kinase_AS"/>
</dbReference>
<dbReference type="InterPro" id="IPR011990">
    <property type="entry name" value="TPR-like_helical_dom_sf"/>
</dbReference>
<dbReference type="SMART" id="SM00220">
    <property type="entry name" value="S_TKc"/>
    <property type="match status" value="1"/>
</dbReference>
<keyword evidence="9" id="KW-1185">Reference proteome</keyword>
<accession>A0A975FZY3</accession>
<evidence type="ECO:0000256" key="3">
    <source>
        <dbReference type="ARBA" id="ARBA00022777"/>
    </source>
</evidence>
<dbReference type="SUPFAM" id="SSF48452">
    <property type="entry name" value="TPR-like"/>
    <property type="match status" value="1"/>
</dbReference>
<dbReference type="PANTHER" id="PTHR43289">
    <property type="entry name" value="MITOGEN-ACTIVATED PROTEIN KINASE KINASE KINASE 20-RELATED"/>
    <property type="match status" value="1"/>
</dbReference>
<evidence type="ECO:0000259" key="7">
    <source>
        <dbReference type="PROSITE" id="PS50011"/>
    </source>
</evidence>
<dbReference type="PROSITE" id="PS50011">
    <property type="entry name" value="PROTEIN_KINASE_DOM"/>
    <property type="match status" value="1"/>
</dbReference>
<dbReference type="PANTHER" id="PTHR43289:SF34">
    <property type="entry name" value="SERINE_THREONINE-PROTEIN KINASE YBDM-RELATED"/>
    <property type="match status" value="1"/>
</dbReference>
<proteinExistence type="predicted"/>
<dbReference type="Gene3D" id="1.25.40.10">
    <property type="entry name" value="Tetratricopeptide repeat domain"/>
    <property type="match status" value="1"/>
</dbReference>
<dbReference type="InterPro" id="IPR000719">
    <property type="entry name" value="Prot_kinase_dom"/>
</dbReference>
<keyword evidence="1" id="KW-0808">Transferase</keyword>
<dbReference type="InterPro" id="IPR011009">
    <property type="entry name" value="Kinase-like_dom_sf"/>
</dbReference>
<dbReference type="Gene3D" id="3.30.200.20">
    <property type="entry name" value="Phosphorylase Kinase, domain 1"/>
    <property type="match status" value="1"/>
</dbReference>
<sequence length="865" mass="93278">MTRLSQSLEPPSPNGAEIEARPRPDAETGSDPMPAMAHATAFEHERRVLQAMNELIDLPEEDRRAWFAEAAASDPILATRVAALLKAEARARRDLPTTPPAPMPFDSARPPERIGAYRIVERLGGGGMGEVYLGVRDDGLFKHTVAVKVIKQGLFSGQLAKRFAEERRILASLQHPNIAQLFDGGEAPSGHSFIVMEHLEGQAITDYVATARPSLNQILRLFLDACSAVQFSHQNLVVHADIKPSNIIVTDKGVVKLVDFGIARALAPLLAEDATQGQPEPMTRAYAAPERRRGAPPSVSSDVYSLGVVLYELLSGTLPNAPADSEAEAGAFAVTPPSQAAAVTPGAVARPHELRGDLDAIVLKALAEEPADRYASVVQMSEDIDRYFRGQPVKALPDSWQYRSWRFMVRHRVGLSLTAATLVLATLAAVGSSLLYVDSEKSRALAERRFADTRRLANYMMNDVDAQLAQLPGALPLRRELVSKSQAYLQALEQDRFASPSLRLEVAMGYVRLARIYGLDVSGGLGDLPAARQSLARAQQIIDQLERANPGDPALLLAKAQAELTQACEVFAAPDSNSMAANVRALEQARALYARYLKQNPGDIDAALGRWRGEVMHARLIQYQGDPAKAAATVSAALAAPIPAPVSEYQKQERQYLLNGSYLILAENTEALGHPEQALAYFTRAHDNIDAMRAAGRLGLDSEFMDSSILAGMARQLSKLKRYGPAITRFRQSIDLQNTLLANGPNDQVSRNLIYTTASLSSTLAQAGQYPEARRLVGQAIAATQAAIARQPADASVQRNLALYLSAAAKIEQMAQNHAAECAAASRALGQWTLVAQGRAAMPIDVAADGPIARLKGRLAGCGAR</sequence>
<keyword evidence="4 5" id="KW-0067">ATP-binding</keyword>
<organism evidence="8 9">
    <name type="scientific">Phenylobacterium montanum</name>
    <dbReference type="NCBI Taxonomy" id="2823693"/>
    <lineage>
        <taxon>Bacteria</taxon>
        <taxon>Pseudomonadati</taxon>
        <taxon>Pseudomonadota</taxon>
        <taxon>Alphaproteobacteria</taxon>
        <taxon>Caulobacterales</taxon>
        <taxon>Caulobacteraceae</taxon>
        <taxon>Phenylobacterium</taxon>
    </lineage>
</organism>
<keyword evidence="2 5" id="KW-0547">Nucleotide-binding</keyword>